<evidence type="ECO:0000313" key="3">
    <source>
        <dbReference type="Proteomes" id="UP000199308"/>
    </source>
</evidence>
<dbReference type="InterPro" id="IPR010869">
    <property type="entry name" value="DUF1501"/>
</dbReference>
<evidence type="ECO:0000313" key="2">
    <source>
        <dbReference type="EMBL" id="SET75463.1"/>
    </source>
</evidence>
<dbReference type="PROSITE" id="PS51318">
    <property type="entry name" value="TAT"/>
    <property type="match status" value="1"/>
</dbReference>
<dbReference type="OrthoDB" id="9779968at2"/>
<accession>A0A1I0GY95</accession>
<feature type="chain" id="PRO_5011474998" evidence="1">
    <location>
        <begin position="37"/>
        <end position="480"/>
    </location>
</feature>
<dbReference type="RefSeq" id="WP_093331311.1">
    <property type="nucleotide sequence ID" value="NZ_AP027363.1"/>
</dbReference>
<dbReference type="PANTHER" id="PTHR43737:SF1">
    <property type="entry name" value="DUF1501 DOMAIN-CONTAINING PROTEIN"/>
    <property type="match status" value="1"/>
</dbReference>
<dbReference type="Proteomes" id="UP000199308">
    <property type="component" value="Unassembled WGS sequence"/>
</dbReference>
<gene>
    <name evidence="2" type="ORF">SAMN05660429_02600</name>
</gene>
<dbReference type="PANTHER" id="PTHR43737">
    <property type="entry name" value="BLL7424 PROTEIN"/>
    <property type="match status" value="1"/>
</dbReference>
<keyword evidence="1" id="KW-0732">Signal</keyword>
<dbReference type="InterPro" id="IPR006311">
    <property type="entry name" value="TAT_signal"/>
</dbReference>
<organism evidence="2 3">
    <name type="scientific">Thalassotalea agarivorans</name>
    <name type="common">Thalassomonas agarivorans</name>
    <dbReference type="NCBI Taxonomy" id="349064"/>
    <lineage>
        <taxon>Bacteria</taxon>
        <taxon>Pseudomonadati</taxon>
        <taxon>Pseudomonadota</taxon>
        <taxon>Gammaproteobacteria</taxon>
        <taxon>Alteromonadales</taxon>
        <taxon>Colwelliaceae</taxon>
        <taxon>Thalassotalea</taxon>
    </lineage>
</organism>
<protein>
    <submittedName>
        <fullName evidence="2">Uncharacterized conserved protein, DUF1501 family</fullName>
    </submittedName>
</protein>
<evidence type="ECO:0000256" key="1">
    <source>
        <dbReference type="SAM" id="SignalP"/>
    </source>
</evidence>
<sequence>MHLKKTITRRTLLKASLSLSAGACLSSTGLVSVANATELLSDGSGDYKALVYILLAGGNDAHNTLVPMGSNALRSRYEQHRGNVAISEDVLHPINVTKAAPIYGGGEQSTFGLHPSCSGLASLFNNGELSFICNTGNLLAPTSRQQFLDKSVALPPQLFSHSDQQRQFQSEPSARFNYGWGGKVAELLSAQNPDQNVSPLISLSGLNTFQVSEGGSLNTFTLGLNGIENIRGNSGHNKTMLDTLFSESNSTRHLMAEKYAQTFGSVKKAQAVINDAFDVAESNGVDYDQLFENADTKLGKALKTIAKMIAGKQSNTNKRPIYYVTLSGFDTHQNLLSDQSSQLYDVDQAITAFKQALSAQGDFDQVVTFIGSEFGRTLTPNDSTEDAGTDHAWGGMAMIMGGAINGGQLFGEHPDLNVGQGLDVDSARGRWIPTTPTSYINAHIAHWFGVDKAELADIFPSLSNFEDPFSDALNLALFKE</sequence>
<dbReference type="Pfam" id="PF07394">
    <property type="entry name" value="DUF1501"/>
    <property type="match status" value="1"/>
</dbReference>
<dbReference type="EMBL" id="FOHK01000013">
    <property type="protein sequence ID" value="SET75463.1"/>
    <property type="molecule type" value="Genomic_DNA"/>
</dbReference>
<name>A0A1I0GY95_THASX</name>
<dbReference type="AlphaFoldDB" id="A0A1I0GY95"/>
<feature type="signal peptide" evidence="1">
    <location>
        <begin position="1"/>
        <end position="36"/>
    </location>
</feature>
<keyword evidence="3" id="KW-1185">Reference proteome</keyword>
<proteinExistence type="predicted"/>
<dbReference type="STRING" id="349064.SAMN05660429_02600"/>
<reference evidence="2 3" key="1">
    <citation type="submission" date="2016-10" db="EMBL/GenBank/DDBJ databases">
        <authorList>
            <person name="de Groot N.N."/>
        </authorList>
    </citation>
    <scope>NUCLEOTIDE SEQUENCE [LARGE SCALE GENOMIC DNA]</scope>
    <source>
        <strain evidence="2 3">DSM 19706</strain>
    </source>
</reference>